<dbReference type="InterPro" id="IPR011990">
    <property type="entry name" value="TPR-like_helical_dom_sf"/>
</dbReference>
<reference evidence="2 3" key="1">
    <citation type="submission" date="2024-02" db="EMBL/GenBank/DDBJ databases">
        <authorList>
            <person name="Chen Y."/>
            <person name="Shah S."/>
            <person name="Dougan E. K."/>
            <person name="Thang M."/>
            <person name="Chan C."/>
        </authorList>
    </citation>
    <scope>NUCLEOTIDE SEQUENCE [LARGE SCALE GENOMIC DNA]</scope>
</reference>
<organism evidence="2 3">
    <name type="scientific">Durusdinium trenchii</name>
    <dbReference type="NCBI Taxonomy" id="1381693"/>
    <lineage>
        <taxon>Eukaryota</taxon>
        <taxon>Sar</taxon>
        <taxon>Alveolata</taxon>
        <taxon>Dinophyceae</taxon>
        <taxon>Suessiales</taxon>
        <taxon>Symbiodiniaceae</taxon>
        <taxon>Durusdinium</taxon>
    </lineage>
</organism>
<proteinExistence type="predicted"/>
<feature type="compositionally biased region" description="Pro residues" evidence="1">
    <location>
        <begin position="257"/>
        <end position="267"/>
    </location>
</feature>
<dbReference type="EMBL" id="CAXAMM010001102">
    <property type="protein sequence ID" value="CAK8990381.1"/>
    <property type="molecule type" value="Genomic_DNA"/>
</dbReference>
<comment type="caution">
    <text evidence="2">The sequence shown here is derived from an EMBL/GenBank/DDBJ whole genome shotgun (WGS) entry which is preliminary data.</text>
</comment>
<evidence type="ECO:0000256" key="1">
    <source>
        <dbReference type="SAM" id="MobiDB-lite"/>
    </source>
</evidence>
<sequence length="428" mass="47976">MLTEQRQRAQQALSEAEELRLQGNDVCRQGQLPGNAAAQQLLLQEWIGSVVLSWKMAVALYDQAVEVLSRCLEQSLPAEESSELRKQRALLRSNSAQVELSAERWAQAAKLAELSLKDEPTSVKTRYRLAKAQLGQGEWAAAAETVDQALLALKGQAASEREAFTVELWKLAEEVTAKLPDWRWSASKPEKRTDDYEKRIVGWWEYPGSSFEIRLEPWGALVFHEDTVKIELMKKGKLRWRGEVELISGMEQLPTPELAPEPAPEPAPGHDEAVLSQVDESKEEDVAAILAAAPKEVRCADAALQPLQLRRRSKWYARSGKNQEEITWGTTSANNLPSWVAETAVDVEDKELRVNVVFPPDLSVSLASLDMSASEGSLCLELRHSGSLEIPLPVKLSEEQREAPKAKWSEKTRTLKVRFVRNPRPLTY</sequence>
<dbReference type="Gene3D" id="1.25.40.10">
    <property type="entry name" value="Tetratricopeptide repeat domain"/>
    <property type="match status" value="1"/>
</dbReference>
<dbReference type="PANTHER" id="PTHR46035">
    <property type="entry name" value="TETRATRICOPEPTIDE REPEAT PROTEIN 4"/>
    <property type="match status" value="1"/>
</dbReference>
<dbReference type="SUPFAM" id="SSF48452">
    <property type="entry name" value="TPR-like"/>
    <property type="match status" value="1"/>
</dbReference>
<keyword evidence="3" id="KW-1185">Reference proteome</keyword>
<evidence type="ECO:0000313" key="2">
    <source>
        <dbReference type="EMBL" id="CAK8990381.1"/>
    </source>
</evidence>
<dbReference type="Proteomes" id="UP001642464">
    <property type="component" value="Unassembled WGS sequence"/>
</dbReference>
<dbReference type="Pfam" id="PF14559">
    <property type="entry name" value="TPR_19"/>
    <property type="match status" value="1"/>
</dbReference>
<gene>
    <name evidence="2" type="ORF">SCF082_LOCUS2198</name>
</gene>
<protein>
    <submittedName>
        <fullName evidence="2">Uncharacterized protein</fullName>
    </submittedName>
</protein>
<dbReference type="PANTHER" id="PTHR46035:SF1">
    <property type="entry name" value="TETRATRICOPEPTIDE REPEAT PROTEIN 4"/>
    <property type="match status" value="1"/>
</dbReference>
<evidence type="ECO:0000313" key="3">
    <source>
        <dbReference type="Proteomes" id="UP001642464"/>
    </source>
</evidence>
<feature type="region of interest" description="Disordered" evidence="1">
    <location>
        <begin position="251"/>
        <end position="278"/>
    </location>
</feature>
<accession>A0ABP0HLH3</accession>
<name>A0ABP0HLH3_9DINO</name>